<keyword evidence="3" id="KW-1185">Reference proteome</keyword>
<dbReference type="PATRIC" id="fig|45071.6.peg.3306"/>
<dbReference type="RefSeq" id="WP_058518773.1">
    <property type="nucleotide sequence ID" value="NZ_CAAAIE010000001.1"/>
</dbReference>
<name>A0A1E5JP15_9GAMM</name>
<gene>
    <name evidence="2" type="ORF">lpari_03291</name>
</gene>
<dbReference type="Proteomes" id="UP000095229">
    <property type="component" value="Unassembled WGS sequence"/>
</dbReference>
<dbReference type="EMBL" id="LSOG01000088">
    <property type="protein sequence ID" value="OEH45778.1"/>
    <property type="molecule type" value="Genomic_DNA"/>
</dbReference>
<evidence type="ECO:0000256" key="1">
    <source>
        <dbReference type="SAM" id="SignalP"/>
    </source>
</evidence>
<feature type="chain" id="PRO_5009179551" evidence="1">
    <location>
        <begin position="23"/>
        <end position="144"/>
    </location>
</feature>
<organism evidence="2 3">
    <name type="scientific">Legionella parisiensis</name>
    <dbReference type="NCBI Taxonomy" id="45071"/>
    <lineage>
        <taxon>Bacteria</taxon>
        <taxon>Pseudomonadati</taxon>
        <taxon>Pseudomonadota</taxon>
        <taxon>Gammaproteobacteria</taxon>
        <taxon>Legionellales</taxon>
        <taxon>Legionellaceae</taxon>
        <taxon>Legionella</taxon>
    </lineage>
</organism>
<evidence type="ECO:0000313" key="3">
    <source>
        <dbReference type="Proteomes" id="UP000095229"/>
    </source>
</evidence>
<accession>A0A1E5JP15</accession>
<dbReference type="OrthoDB" id="5636981at2"/>
<comment type="caution">
    <text evidence="2">The sequence shown here is derived from an EMBL/GenBank/DDBJ whole genome shotgun (WGS) entry which is preliminary data.</text>
</comment>
<keyword evidence="1" id="KW-0732">Signal</keyword>
<sequence>MKQKLLIGFTVVALSFATISHADFTFYSNANRCEDVPGNWTGSGKASNWLIECVYNGAGTVSTLDSAGNFNIEVIADKRSGSILCPDHHTTKLMGVCVNGTVTIKTEYGNLNGIFTKNSGSAKGKLNVSPGVNVDVAIQFNRVD</sequence>
<evidence type="ECO:0000313" key="2">
    <source>
        <dbReference type="EMBL" id="OEH45778.1"/>
    </source>
</evidence>
<reference evidence="2 3" key="1">
    <citation type="submission" date="2016-02" db="EMBL/GenBank/DDBJ databases">
        <title>Secondary metabolites in Legionella.</title>
        <authorList>
            <person name="Tobias N.J."/>
            <person name="Bode H.B."/>
        </authorList>
    </citation>
    <scope>NUCLEOTIDE SEQUENCE [LARGE SCALE GENOMIC DNA]</scope>
    <source>
        <strain evidence="2 3">DSM 19216</strain>
    </source>
</reference>
<feature type="signal peptide" evidence="1">
    <location>
        <begin position="1"/>
        <end position="22"/>
    </location>
</feature>
<protein>
    <submittedName>
        <fullName evidence="2">Uncharacterized protein</fullName>
    </submittedName>
</protein>
<proteinExistence type="predicted"/>
<dbReference type="AlphaFoldDB" id="A0A1E5JP15"/>